<dbReference type="PANTHER" id="PTHR13501:SF8">
    <property type="entry name" value="LARGE RIBOSOMAL SUBUNIT PROTEIN UL22M"/>
    <property type="match status" value="1"/>
</dbReference>
<dbReference type="InterPro" id="IPR001063">
    <property type="entry name" value="Ribosomal_uL22"/>
</dbReference>
<evidence type="ECO:0000256" key="5">
    <source>
        <dbReference type="ARBA" id="ARBA00023128"/>
    </source>
</evidence>
<reference evidence="11" key="3">
    <citation type="submission" date="2015-06" db="UniProtKB">
        <authorList>
            <consortium name="EnsemblMetazoa"/>
        </authorList>
    </citation>
    <scope>IDENTIFICATION</scope>
</reference>
<dbReference type="FunCoup" id="T1EFU2">
    <property type="interactions" value="1104"/>
</dbReference>
<dbReference type="InParanoid" id="T1EFU2"/>
<evidence type="ECO:0000256" key="6">
    <source>
        <dbReference type="ARBA" id="ARBA00023274"/>
    </source>
</evidence>
<dbReference type="GO" id="GO:0005762">
    <property type="term" value="C:mitochondrial large ribosomal subunit"/>
    <property type="evidence" value="ECO:0000318"/>
    <property type="project" value="GO_Central"/>
</dbReference>
<dbReference type="EMBL" id="AMQM01005779">
    <property type="status" value="NOT_ANNOTATED_CDS"/>
    <property type="molecule type" value="Genomic_DNA"/>
</dbReference>
<proteinExistence type="inferred from homology"/>
<dbReference type="STRING" id="6412.T1EFU2"/>
<dbReference type="SUPFAM" id="SSF54843">
    <property type="entry name" value="Ribosomal protein L22"/>
    <property type="match status" value="1"/>
</dbReference>
<dbReference type="InterPro" id="IPR047867">
    <property type="entry name" value="Ribosomal_uL22_bac/org-type"/>
</dbReference>
<dbReference type="OrthoDB" id="416470at2759"/>
<sequence>MNFLKAFVRNSYPSISKLKLNVPIINNYLETRLCPPVFTRWLHTSTTLEKSYKVHGEPKIWLKYNDVVYPPLSPNEPHRPAEVVHQRSNIKYSQKKLWYIAHMIRGMSIDEAVKQLSFYERKGAAIVNEILLEAQELAVRDHNVEYKSNLWIETAFVGKAKTVKGMRKHARRKPGVIEYRYSHFFVRLREGRPPLHYYPPDPTGQQMFEDYIQKLRDRNIKVAL</sequence>
<evidence type="ECO:0000313" key="12">
    <source>
        <dbReference type="Proteomes" id="UP000015101"/>
    </source>
</evidence>
<evidence type="ECO:0000256" key="4">
    <source>
        <dbReference type="ARBA" id="ARBA00022980"/>
    </source>
</evidence>
<comment type="subcellular location">
    <subcellularLocation>
        <location evidence="1">Mitochondrion</location>
    </subcellularLocation>
</comment>
<dbReference type="RefSeq" id="XP_009022213.1">
    <property type="nucleotide sequence ID" value="XM_009023965.1"/>
</dbReference>
<keyword evidence="3" id="KW-0809">Transit peptide</keyword>
<dbReference type="Pfam" id="PF00237">
    <property type="entry name" value="Ribosomal_L22"/>
    <property type="match status" value="1"/>
</dbReference>
<evidence type="ECO:0000256" key="8">
    <source>
        <dbReference type="ARBA" id="ARBA00035506"/>
    </source>
</evidence>
<evidence type="ECO:0000256" key="7">
    <source>
        <dbReference type="ARBA" id="ARBA00035286"/>
    </source>
</evidence>
<dbReference type="Proteomes" id="UP000015101">
    <property type="component" value="Unassembled WGS sequence"/>
</dbReference>
<evidence type="ECO:0000256" key="3">
    <source>
        <dbReference type="ARBA" id="ARBA00022946"/>
    </source>
</evidence>
<dbReference type="CTD" id="20195444"/>
<evidence type="ECO:0000313" key="11">
    <source>
        <dbReference type="EnsemblMetazoa" id="HelroP113615"/>
    </source>
</evidence>
<dbReference type="Gene3D" id="3.90.470.10">
    <property type="entry name" value="Ribosomal protein L22/L17"/>
    <property type="match status" value="1"/>
</dbReference>
<organism evidence="11 12">
    <name type="scientific">Helobdella robusta</name>
    <name type="common">Californian leech</name>
    <dbReference type="NCBI Taxonomy" id="6412"/>
    <lineage>
        <taxon>Eukaryota</taxon>
        <taxon>Metazoa</taxon>
        <taxon>Spiralia</taxon>
        <taxon>Lophotrochozoa</taxon>
        <taxon>Annelida</taxon>
        <taxon>Clitellata</taxon>
        <taxon>Hirudinea</taxon>
        <taxon>Rhynchobdellida</taxon>
        <taxon>Glossiphoniidae</taxon>
        <taxon>Helobdella</taxon>
    </lineage>
</organism>
<keyword evidence="6 9" id="KW-0687">Ribonucleoprotein</keyword>
<dbReference type="eggNOG" id="KOG1711">
    <property type="taxonomic scope" value="Eukaryota"/>
</dbReference>
<dbReference type="GO" id="GO:0006412">
    <property type="term" value="P:translation"/>
    <property type="evidence" value="ECO:0000318"/>
    <property type="project" value="GO_Central"/>
</dbReference>
<dbReference type="EnsemblMetazoa" id="HelroT113615">
    <property type="protein sequence ID" value="HelroP113615"/>
    <property type="gene ID" value="HelroG113615"/>
</dbReference>
<dbReference type="InterPro" id="IPR036394">
    <property type="entry name" value="Ribosomal_uL22_sf"/>
</dbReference>
<evidence type="ECO:0000256" key="1">
    <source>
        <dbReference type="ARBA" id="ARBA00004173"/>
    </source>
</evidence>
<evidence type="ECO:0000256" key="9">
    <source>
        <dbReference type="RuleBase" id="RU004005"/>
    </source>
</evidence>
<dbReference type="EMBL" id="KB097070">
    <property type="protein sequence ID" value="ESN99874.1"/>
    <property type="molecule type" value="Genomic_DNA"/>
</dbReference>
<dbReference type="HOGENOM" id="CLU_100005_0_0_1"/>
<keyword evidence="5" id="KW-0496">Mitochondrion</keyword>
<dbReference type="KEGG" id="hro:HELRODRAFT_113615"/>
<keyword evidence="4 9" id="KW-0689">Ribosomal protein</keyword>
<dbReference type="FunFam" id="3.90.470.10:FF:000009">
    <property type="entry name" value="39S ribosomal protein L22, mitochondrial"/>
    <property type="match status" value="1"/>
</dbReference>
<accession>T1EFU2</accession>
<dbReference type="GeneID" id="20195444"/>
<comment type="similarity">
    <text evidence="2 9">Belongs to the universal ribosomal protein uL22 family.</text>
</comment>
<dbReference type="OMA" id="PAYVCHQ"/>
<gene>
    <name evidence="11" type="primary">20195444</name>
    <name evidence="10" type="ORF">HELRODRAFT_113615</name>
</gene>
<reference evidence="10 12" key="2">
    <citation type="journal article" date="2013" name="Nature">
        <title>Insights into bilaterian evolution from three spiralian genomes.</title>
        <authorList>
            <person name="Simakov O."/>
            <person name="Marletaz F."/>
            <person name="Cho S.J."/>
            <person name="Edsinger-Gonzales E."/>
            <person name="Havlak P."/>
            <person name="Hellsten U."/>
            <person name="Kuo D.H."/>
            <person name="Larsson T."/>
            <person name="Lv J."/>
            <person name="Arendt D."/>
            <person name="Savage R."/>
            <person name="Osoegawa K."/>
            <person name="de Jong P."/>
            <person name="Grimwood J."/>
            <person name="Chapman J.A."/>
            <person name="Shapiro H."/>
            <person name="Aerts A."/>
            <person name="Otillar R.P."/>
            <person name="Terry A.Y."/>
            <person name="Boore J.L."/>
            <person name="Grigoriev I.V."/>
            <person name="Lindberg D.R."/>
            <person name="Seaver E.C."/>
            <person name="Weisblat D.A."/>
            <person name="Putnam N.H."/>
            <person name="Rokhsar D.S."/>
        </authorList>
    </citation>
    <scope>NUCLEOTIDE SEQUENCE</scope>
</reference>
<name>T1EFU2_HELRO</name>
<evidence type="ECO:0000256" key="2">
    <source>
        <dbReference type="ARBA" id="ARBA00009451"/>
    </source>
</evidence>
<dbReference type="AlphaFoldDB" id="T1EFU2"/>
<dbReference type="GO" id="GO:0003735">
    <property type="term" value="F:structural constituent of ribosome"/>
    <property type="evidence" value="ECO:0000318"/>
    <property type="project" value="GO_Central"/>
</dbReference>
<reference evidence="12" key="1">
    <citation type="submission" date="2012-12" db="EMBL/GenBank/DDBJ databases">
        <authorList>
            <person name="Hellsten U."/>
            <person name="Grimwood J."/>
            <person name="Chapman J.A."/>
            <person name="Shapiro H."/>
            <person name="Aerts A."/>
            <person name="Otillar R.P."/>
            <person name="Terry A.Y."/>
            <person name="Boore J.L."/>
            <person name="Simakov O."/>
            <person name="Marletaz F."/>
            <person name="Cho S.-J."/>
            <person name="Edsinger-Gonzales E."/>
            <person name="Havlak P."/>
            <person name="Kuo D.-H."/>
            <person name="Larsson T."/>
            <person name="Lv J."/>
            <person name="Arendt D."/>
            <person name="Savage R."/>
            <person name="Osoegawa K."/>
            <person name="de Jong P."/>
            <person name="Lindberg D.R."/>
            <person name="Seaver E.C."/>
            <person name="Weisblat D.A."/>
            <person name="Putnam N.H."/>
            <person name="Grigoriev I.V."/>
            <person name="Rokhsar D.S."/>
        </authorList>
    </citation>
    <scope>NUCLEOTIDE SEQUENCE</scope>
</reference>
<protein>
    <recommendedName>
        <fullName evidence="7">Large ribosomal subunit protein uL22m</fullName>
    </recommendedName>
    <alternativeName>
        <fullName evidence="8">39S ribosomal protein L22, mitochondrial</fullName>
    </alternativeName>
</protein>
<dbReference type="PANTHER" id="PTHR13501">
    <property type="entry name" value="CHLOROPLAST 50S RIBOSOMAL PROTEIN L22-RELATED"/>
    <property type="match status" value="1"/>
</dbReference>
<keyword evidence="12" id="KW-1185">Reference proteome</keyword>
<evidence type="ECO:0000313" key="10">
    <source>
        <dbReference type="EMBL" id="ESN99874.1"/>
    </source>
</evidence>